<dbReference type="EnsemblProtists" id="EOD33579">
    <property type="protein sequence ID" value="EOD33579"/>
    <property type="gene ID" value="EMIHUDRAFT_229515"/>
</dbReference>
<proteinExistence type="predicted"/>
<protein>
    <recommendedName>
        <fullName evidence="3">JmjC domain-containing protein</fullName>
    </recommendedName>
</protein>
<dbReference type="KEGG" id="ehx:EMIHUDRAFT_247060"/>
<dbReference type="GeneID" id="17259415"/>
<dbReference type="Proteomes" id="UP000013827">
    <property type="component" value="Unassembled WGS sequence"/>
</dbReference>
<keyword evidence="2" id="KW-1185">Reference proteome</keyword>
<dbReference type="Gene3D" id="2.60.120.620">
    <property type="entry name" value="q2cbj1_9rhob like domain"/>
    <property type="match status" value="1"/>
</dbReference>
<dbReference type="GeneID" id="17278849"/>
<dbReference type="EnsemblProtists" id="EOD13258">
    <property type="protein sequence ID" value="EOD13258"/>
    <property type="gene ID" value="EMIHUDRAFT_247060"/>
</dbReference>
<reference evidence="1" key="2">
    <citation type="submission" date="2024-10" db="UniProtKB">
        <authorList>
            <consortium name="EnsemblProtists"/>
        </authorList>
    </citation>
    <scope>IDENTIFICATION</scope>
</reference>
<dbReference type="InterPro" id="IPR012668">
    <property type="entry name" value="CHP02466"/>
</dbReference>
<dbReference type="HOGENOM" id="CLU_098843_0_0_1"/>
<evidence type="ECO:0000313" key="2">
    <source>
        <dbReference type="Proteomes" id="UP000013827"/>
    </source>
</evidence>
<evidence type="ECO:0008006" key="3">
    <source>
        <dbReference type="Google" id="ProtNLM"/>
    </source>
</evidence>
<dbReference type="Pfam" id="PF13759">
    <property type="entry name" value="2OG-FeII_Oxy_5"/>
    <property type="match status" value="1"/>
</dbReference>
<dbReference type="PaxDb" id="2903-EOD13258"/>
<dbReference type="OMA" id="CAYATVE"/>
<accession>A0A0D3KCU4</accession>
<name>A0A0D3KCU4_EMIH1</name>
<sequence length="246" mass="26764">MWVSFDDPLALLSKVLAPPWEGEQPDELPHTCKPAAWERQHACSRDWEHDLLWCGRAEGSVAIHRFRLRDHVLARELAAGMQALALEERSRGSSGDQASNVGGFHGARDLWERPEVHETGLPQLVRCAAWWNALPPGCWNALHTHAGSTYSGVVYASGGSPRGSLAGRLALLPSAPQSLSPDQRQIHVRAAATTDGLAAAPPLRPTDAPYLLLEPAPGTCIVFPSFVPHFVFTLGKRVRLVLEATC</sequence>
<organism evidence="1 2">
    <name type="scientific">Emiliania huxleyi (strain CCMP1516)</name>
    <dbReference type="NCBI Taxonomy" id="280463"/>
    <lineage>
        <taxon>Eukaryota</taxon>
        <taxon>Haptista</taxon>
        <taxon>Haptophyta</taxon>
        <taxon>Prymnesiophyceae</taxon>
        <taxon>Isochrysidales</taxon>
        <taxon>Noelaerhabdaceae</taxon>
        <taxon>Emiliania</taxon>
    </lineage>
</organism>
<evidence type="ECO:0000313" key="1">
    <source>
        <dbReference type="EnsemblProtists" id="EOD33579"/>
    </source>
</evidence>
<dbReference type="KEGG" id="ehx:EMIHUDRAFT_229515"/>
<dbReference type="RefSeq" id="XP_005786008.1">
    <property type="nucleotide sequence ID" value="XM_005785951.1"/>
</dbReference>
<reference evidence="2" key="1">
    <citation type="journal article" date="2013" name="Nature">
        <title>Pan genome of the phytoplankton Emiliania underpins its global distribution.</title>
        <authorList>
            <person name="Read B.A."/>
            <person name="Kegel J."/>
            <person name="Klute M.J."/>
            <person name="Kuo A."/>
            <person name="Lefebvre S.C."/>
            <person name="Maumus F."/>
            <person name="Mayer C."/>
            <person name="Miller J."/>
            <person name="Monier A."/>
            <person name="Salamov A."/>
            <person name="Young J."/>
            <person name="Aguilar M."/>
            <person name="Claverie J.M."/>
            <person name="Frickenhaus S."/>
            <person name="Gonzalez K."/>
            <person name="Herman E.K."/>
            <person name="Lin Y.C."/>
            <person name="Napier J."/>
            <person name="Ogata H."/>
            <person name="Sarno A.F."/>
            <person name="Shmutz J."/>
            <person name="Schroeder D."/>
            <person name="de Vargas C."/>
            <person name="Verret F."/>
            <person name="von Dassow P."/>
            <person name="Valentin K."/>
            <person name="Van de Peer Y."/>
            <person name="Wheeler G."/>
            <person name="Dacks J.B."/>
            <person name="Delwiche C.F."/>
            <person name="Dyhrman S.T."/>
            <person name="Glockner G."/>
            <person name="John U."/>
            <person name="Richards T."/>
            <person name="Worden A.Z."/>
            <person name="Zhang X."/>
            <person name="Grigoriev I.V."/>
            <person name="Allen A.E."/>
            <person name="Bidle K."/>
            <person name="Borodovsky M."/>
            <person name="Bowler C."/>
            <person name="Brownlee C."/>
            <person name="Cock J.M."/>
            <person name="Elias M."/>
            <person name="Gladyshev V.N."/>
            <person name="Groth M."/>
            <person name="Guda C."/>
            <person name="Hadaegh A."/>
            <person name="Iglesias-Rodriguez M.D."/>
            <person name="Jenkins J."/>
            <person name="Jones B.M."/>
            <person name="Lawson T."/>
            <person name="Leese F."/>
            <person name="Lindquist E."/>
            <person name="Lobanov A."/>
            <person name="Lomsadze A."/>
            <person name="Malik S.B."/>
            <person name="Marsh M.E."/>
            <person name="Mackinder L."/>
            <person name="Mock T."/>
            <person name="Mueller-Roeber B."/>
            <person name="Pagarete A."/>
            <person name="Parker M."/>
            <person name="Probert I."/>
            <person name="Quesneville H."/>
            <person name="Raines C."/>
            <person name="Rensing S.A."/>
            <person name="Riano-Pachon D.M."/>
            <person name="Richier S."/>
            <person name="Rokitta S."/>
            <person name="Shiraiwa Y."/>
            <person name="Soanes D.M."/>
            <person name="van der Giezen M."/>
            <person name="Wahlund T.M."/>
            <person name="Williams B."/>
            <person name="Wilson W."/>
            <person name="Wolfe G."/>
            <person name="Wurch L.L."/>
        </authorList>
    </citation>
    <scope>NUCLEOTIDE SEQUENCE</scope>
</reference>
<dbReference type="AlphaFoldDB" id="A0A0D3KCU4"/>
<dbReference type="RefSeq" id="XP_005765687.1">
    <property type="nucleotide sequence ID" value="XM_005765630.1"/>
</dbReference>